<sequence>MNLFGKKKTAGPPPNPGDAIIKLRGTMETLTKREAYISKKMDMMVREAKGKMARKDKNGALFALKKKKMYEAEVIKIQGAMMNLESQAMSLEGSATNMEVFGAMRTGAKAMGAMRGAMDVDKVDDLVDDIREEMDTATHISEAISTPLDGGLQDDDDLLAELDAMVEEETEVKLTQVPASLPVRPGMAETAPEPFPELPAVPTNKPVASPGLEALEGVDEEELRALKELEQSMAV</sequence>
<dbReference type="PANTHER" id="PTHR22761:SF10">
    <property type="entry name" value="GH13992P"/>
    <property type="match status" value="1"/>
</dbReference>
<dbReference type="PANTHER" id="PTHR22761">
    <property type="entry name" value="CHARGED MULTIVESICULAR BODY PROTEIN"/>
    <property type="match status" value="1"/>
</dbReference>
<accession>A0A4D9D7C1</accession>
<dbReference type="GO" id="GO:0005771">
    <property type="term" value="C:multivesicular body"/>
    <property type="evidence" value="ECO:0007669"/>
    <property type="project" value="TreeGrafter"/>
</dbReference>
<evidence type="ECO:0000313" key="5">
    <source>
        <dbReference type="EMBL" id="TFJ86914.1"/>
    </source>
</evidence>
<dbReference type="EMBL" id="SDOX01000007">
    <property type="protein sequence ID" value="TFJ86914.1"/>
    <property type="molecule type" value="Genomic_DNA"/>
</dbReference>
<dbReference type="OrthoDB" id="5592979at2759"/>
<comment type="similarity">
    <text evidence="2">Belongs to the SNF7 family.</text>
</comment>
<keyword evidence="6" id="KW-1185">Reference proteome</keyword>
<dbReference type="GO" id="GO:0032511">
    <property type="term" value="P:late endosome to vacuole transport via multivesicular body sorting pathway"/>
    <property type="evidence" value="ECO:0007669"/>
    <property type="project" value="TreeGrafter"/>
</dbReference>
<evidence type="ECO:0000313" key="6">
    <source>
        <dbReference type="Proteomes" id="UP000355283"/>
    </source>
</evidence>
<evidence type="ECO:0000256" key="3">
    <source>
        <dbReference type="ARBA" id="ARBA00022753"/>
    </source>
</evidence>
<reference evidence="5 6" key="1">
    <citation type="submission" date="2019-01" db="EMBL/GenBank/DDBJ databases">
        <title>Nuclear Genome Assembly of the Microalgal Biofuel strain Nannochloropsis salina CCMP1776.</title>
        <authorList>
            <person name="Hovde B."/>
        </authorList>
    </citation>
    <scope>NUCLEOTIDE SEQUENCE [LARGE SCALE GENOMIC DNA]</scope>
    <source>
        <strain evidence="5 6">CCMP1776</strain>
    </source>
</reference>
<gene>
    <name evidence="5" type="ORF">NSK_002002</name>
</gene>
<evidence type="ECO:0000256" key="2">
    <source>
        <dbReference type="ARBA" id="ARBA00006190"/>
    </source>
</evidence>
<dbReference type="Proteomes" id="UP000355283">
    <property type="component" value="Unassembled WGS sequence"/>
</dbReference>
<dbReference type="GO" id="GO:0000815">
    <property type="term" value="C:ESCRT III complex"/>
    <property type="evidence" value="ECO:0007669"/>
    <property type="project" value="TreeGrafter"/>
</dbReference>
<dbReference type="GO" id="GO:0009898">
    <property type="term" value="C:cytoplasmic side of plasma membrane"/>
    <property type="evidence" value="ECO:0007669"/>
    <property type="project" value="TreeGrafter"/>
</dbReference>
<protein>
    <recommendedName>
        <fullName evidence="7">Charged multivesicular body protein 4b</fullName>
    </recommendedName>
</protein>
<organism evidence="5 6">
    <name type="scientific">Nannochloropsis salina CCMP1776</name>
    <dbReference type="NCBI Taxonomy" id="1027361"/>
    <lineage>
        <taxon>Eukaryota</taxon>
        <taxon>Sar</taxon>
        <taxon>Stramenopiles</taxon>
        <taxon>Ochrophyta</taxon>
        <taxon>Eustigmatophyceae</taxon>
        <taxon>Eustigmatales</taxon>
        <taxon>Monodopsidaceae</taxon>
        <taxon>Microchloropsis</taxon>
        <taxon>Microchloropsis salina</taxon>
    </lineage>
</organism>
<dbReference type="GO" id="GO:0006900">
    <property type="term" value="P:vesicle budding from membrane"/>
    <property type="evidence" value="ECO:0007669"/>
    <property type="project" value="TreeGrafter"/>
</dbReference>
<feature type="region of interest" description="Disordered" evidence="4">
    <location>
        <begin position="187"/>
        <end position="210"/>
    </location>
</feature>
<dbReference type="AlphaFoldDB" id="A0A4D9D7C1"/>
<feature type="region of interest" description="Disordered" evidence="4">
    <location>
        <begin position="1"/>
        <end position="20"/>
    </location>
</feature>
<keyword evidence="3" id="KW-0967">Endosome</keyword>
<evidence type="ECO:0000256" key="4">
    <source>
        <dbReference type="SAM" id="MobiDB-lite"/>
    </source>
</evidence>
<evidence type="ECO:0008006" key="7">
    <source>
        <dbReference type="Google" id="ProtNLM"/>
    </source>
</evidence>
<comment type="caution">
    <text evidence="5">The sequence shown here is derived from an EMBL/GenBank/DDBJ whole genome shotgun (WGS) entry which is preliminary data.</text>
</comment>
<dbReference type="Gene3D" id="1.10.287.1060">
    <property type="entry name" value="ESAT-6-like"/>
    <property type="match status" value="1"/>
</dbReference>
<dbReference type="Pfam" id="PF03357">
    <property type="entry name" value="Snf7"/>
    <property type="match status" value="1"/>
</dbReference>
<comment type="subcellular location">
    <subcellularLocation>
        <location evidence="1">Endosome</location>
    </subcellularLocation>
</comment>
<dbReference type="Gene3D" id="6.10.250.1710">
    <property type="match status" value="1"/>
</dbReference>
<proteinExistence type="inferred from homology"/>
<evidence type="ECO:0000256" key="1">
    <source>
        <dbReference type="ARBA" id="ARBA00004177"/>
    </source>
</evidence>
<name>A0A4D9D7C1_9STRA</name>
<dbReference type="InterPro" id="IPR005024">
    <property type="entry name" value="Snf7_fam"/>
</dbReference>